<accession>A0ACB8KBK4</accession>
<reference evidence="2" key="1">
    <citation type="journal article" date="2023" name="Hortic. Res.">
        <title>A chromosome-level phased genome enabling allele-level studies in sweet orange: a case study on citrus Huanglongbing tolerance.</title>
        <authorList>
            <person name="Wu B."/>
            <person name="Yu Q."/>
            <person name="Deng Z."/>
            <person name="Duan Y."/>
            <person name="Luo F."/>
            <person name="Gmitter F. Jr."/>
        </authorList>
    </citation>
    <scope>NUCLEOTIDE SEQUENCE [LARGE SCALE GENOMIC DNA]</scope>
    <source>
        <strain evidence="2">cv. Valencia</strain>
    </source>
</reference>
<evidence type="ECO:0000313" key="2">
    <source>
        <dbReference type="Proteomes" id="UP000829398"/>
    </source>
</evidence>
<organism evidence="1 2">
    <name type="scientific">Citrus sinensis</name>
    <name type="common">Sweet orange</name>
    <name type="synonym">Citrus aurantium var. sinensis</name>
    <dbReference type="NCBI Taxonomy" id="2711"/>
    <lineage>
        <taxon>Eukaryota</taxon>
        <taxon>Viridiplantae</taxon>
        <taxon>Streptophyta</taxon>
        <taxon>Embryophyta</taxon>
        <taxon>Tracheophyta</taxon>
        <taxon>Spermatophyta</taxon>
        <taxon>Magnoliopsida</taxon>
        <taxon>eudicotyledons</taxon>
        <taxon>Gunneridae</taxon>
        <taxon>Pentapetalae</taxon>
        <taxon>rosids</taxon>
        <taxon>malvids</taxon>
        <taxon>Sapindales</taxon>
        <taxon>Rutaceae</taxon>
        <taxon>Aurantioideae</taxon>
        <taxon>Citrus</taxon>
    </lineage>
</organism>
<name>A0ACB8KBK4_CITSI</name>
<gene>
    <name evidence="1" type="ORF">KPL71_014426</name>
</gene>
<evidence type="ECO:0000313" key="1">
    <source>
        <dbReference type="EMBL" id="KAH9751759.1"/>
    </source>
</evidence>
<dbReference type="Proteomes" id="UP000829398">
    <property type="component" value="Chromosome 5"/>
</dbReference>
<keyword evidence="2" id="KW-1185">Reference proteome</keyword>
<comment type="caution">
    <text evidence="1">The sequence shown here is derived from an EMBL/GenBank/DDBJ whole genome shotgun (WGS) entry which is preliminary data.</text>
</comment>
<dbReference type="EMBL" id="CM039174">
    <property type="protein sequence ID" value="KAH9751759.1"/>
    <property type="molecule type" value="Genomic_DNA"/>
</dbReference>
<proteinExistence type="predicted"/>
<protein>
    <submittedName>
        <fullName evidence="1">Uncharacterized protein</fullName>
    </submittedName>
</protein>
<sequence length="705" mass="80819">MVDAIVSSLLEQLISVAADEVKQQVRLVTGVDEEVKKLTINLEAIRAVLEDAKKRQMQHDKAVTLWLDQLKDSSDDMEDVFKQLSLRHHIAVKIREISEKLDEIAARKDRFKFVENVSNSVKKPERERTISLIDEGEVCGRVDEKNELLSKLLCESSEQQKGLHVISLVGLGGIVARMMGSTNIISIKQLAEEECWSLFKQLAFFGRSFEDREKLEPMGRKIARKCKGLPLAAKVIGNLLRSKSTVKEWQRILESEMWKVLEIGQGYLNAKEDEEMEMIGEECFNILAARSFFQEFKKNDDDDIMSCKMHDIVHDFAQFLDIRGCQYLRGLPAGIRKLMNMRSLLNDGTYLLKYMPIGISRLTSLRTLEKFVVGGGVDGGGTCRLESLKNLQLLRKCSIEGLSNVSHVDEAERLQLYNKKNLLRKCSIEGLSNVSHVDEAERLQLYNKKNLLRKCSIEGLSNVSHVDEVERLQLYNKKNLLRLGLQFGGDIEGRRKNEKDKQLLEALQPPLNVEELEIESYRGNIFPKWLTSLTNLRELKLSFEDDPSSSSSSAFAFPKLKSLKIDGMKELEEWNYRITRKENISIMPRLSSLTVGSCNKLKALPDYLLQTTALQELSICSCDLLEELPILEDRRTTDIPRLTSLWISDCPNLKVLPDYLLQTTTLQELTIHRCPLLENRYREGKGEDWHKISHIPHIKWSITRW</sequence>